<dbReference type="OrthoDB" id="427077at2759"/>
<dbReference type="OMA" id="QASACRI"/>
<feature type="transmembrane region" description="Helical" evidence="2">
    <location>
        <begin position="161"/>
        <end position="181"/>
    </location>
</feature>
<feature type="transmembrane region" description="Helical" evidence="2">
    <location>
        <begin position="74"/>
        <end position="92"/>
    </location>
</feature>
<evidence type="ECO:0000256" key="2">
    <source>
        <dbReference type="SAM" id="Phobius"/>
    </source>
</evidence>
<evidence type="ECO:0000313" key="4">
    <source>
        <dbReference type="Proteomes" id="UP000654075"/>
    </source>
</evidence>
<gene>
    <name evidence="3" type="ORF">PGLA1383_LOCUS37722</name>
</gene>
<feature type="transmembrane region" description="Helical" evidence="2">
    <location>
        <begin position="260"/>
        <end position="278"/>
    </location>
</feature>
<feature type="region of interest" description="Disordered" evidence="1">
    <location>
        <begin position="1"/>
        <end position="22"/>
    </location>
</feature>
<feature type="transmembrane region" description="Helical" evidence="2">
    <location>
        <begin position="229"/>
        <end position="248"/>
    </location>
</feature>
<evidence type="ECO:0000256" key="1">
    <source>
        <dbReference type="SAM" id="MobiDB-lite"/>
    </source>
</evidence>
<keyword evidence="2" id="KW-1133">Transmembrane helix</keyword>
<comment type="caution">
    <text evidence="3">The sequence shown here is derived from an EMBL/GenBank/DDBJ whole genome shotgun (WGS) entry which is preliminary data.</text>
</comment>
<keyword evidence="2" id="KW-0472">Membrane</keyword>
<keyword evidence="2" id="KW-0812">Transmembrane</keyword>
<dbReference type="Proteomes" id="UP000654075">
    <property type="component" value="Unassembled WGS sequence"/>
</dbReference>
<dbReference type="EMBL" id="CAJNNV010027362">
    <property type="protein sequence ID" value="CAE8620156.1"/>
    <property type="molecule type" value="Genomic_DNA"/>
</dbReference>
<accession>A0A813G7B8</accession>
<dbReference type="AlphaFoldDB" id="A0A813G7B8"/>
<proteinExistence type="predicted"/>
<protein>
    <submittedName>
        <fullName evidence="3">Uncharacterized protein</fullName>
    </submittedName>
</protein>
<organism evidence="3 4">
    <name type="scientific">Polarella glacialis</name>
    <name type="common">Dinoflagellate</name>
    <dbReference type="NCBI Taxonomy" id="89957"/>
    <lineage>
        <taxon>Eukaryota</taxon>
        <taxon>Sar</taxon>
        <taxon>Alveolata</taxon>
        <taxon>Dinophyceae</taxon>
        <taxon>Suessiales</taxon>
        <taxon>Suessiaceae</taxon>
        <taxon>Polarella</taxon>
    </lineage>
</organism>
<evidence type="ECO:0000313" key="3">
    <source>
        <dbReference type="EMBL" id="CAE8620156.1"/>
    </source>
</evidence>
<name>A0A813G7B8_POLGL</name>
<sequence>MVRLLDSLPEDSESQSDGADTYKGHLEEPFAEEPESMGESIFALATASLIRDWVMLKGGSGAVHIRVMRMGSSLLLVVFCVALQFFLLYNVYHLLCEKAVTQIRTDYSKYELTMYGANHSHLNKNGFYRGEPGFLDDTKFPDVGQDERDSVCQVPLAHVEYIFAILLIWTLTCAASLRNVVEQTVQLMIITPTVSSVSEVFDHSLDMGGEVVIQGLTCGMKLAVATLCLLPRLIAVMALNFLGCRWLLATNELGDVLLNGLALEFLLVLKTLLYEALTSKRNKHMTENTKILPLSHGDASLMTCMSANGSLIWALVAVVWVYLYIYYVQSVLPGYMWDVAHVCQKYPSHLSI</sequence>
<reference evidence="3" key="1">
    <citation type="submission" date="2021-02" db="EMBL/GenBank/DDBJ databases">
        <authorList>
            <person name="Dougan E. K."/>
            <person name="Rhodes N."/>
            <person name="Thang M."/>
            <person name="Chan C."/>
        </authorList>
    </citation>
    <scope>NUCLEOTIDE SEQUENCE</scope>
</reference>
<feature type="transmembrane region" description="Helical" evidence="2">
    <location>
        <begin position="299"/>
        <end position="327"/>
    </location>
</feature>
<keyword evidence="4" id="KW-1185">Reference proteome</keyword>